<feature type="transmembrane region" description="Helical" evidence="2">
    <location>
        <begin position="124"/>
        <end position="146"/>
    </location>
</feature>
<evidence type="ECO:0000256" key="1">
    <source>
        <dbReference type="SAM" id="Coils"/>
    </source>
</evidence>
<evidence type="ECO:0000313" key="4">
    <source>
        <dbReference type="Proteomes" id="UP001144280"/>
    </source>
</evidence>
<sequence length="147" mass="15788">MSGSETGLALRAAVDFIYKNVLLPAIEGLLLALNPVAGRLIIGARKKSDESLLEERLEELADTMQKSSALVTEVEAALRARQAAVEKLKTEAETARQIKDMTEQQRTAVATILRSEVARGGTKNLIQGVVVNAIFFGAGIVVTLWLG</sequence>
<keyword evidence="2" id="KW-1133">Transmembrane helix</keyword>
<proteinExistence type="predicted"/>
<comment type="caution">
    <text evidence="3">The sequence shown here is derived from an EMBL/GenBank/DDBJ whole genome shotgun (WGS) entry which is preliminary data.</text>
</comment>
<evidence type="ECO:0000256" key="2">
    <source>
        <dbReference type="SAM" id="Phobius"/>
    </source>
</evidence>
<protein>
    <submittedName>
        <fullName evidence="3">Uncharacterized protein</fullName>
    </submittedName>
</protein>
<dbReference type="EMBL" id="BSDI01000034">
    <property type="protein sequence ID" value="GLI00669.1"/>
    <property type="molecule type" value="Genomic_DNA"/>
</dbReference>
<reference evidence="3" key="1">
    <citation type="submission" date="2022-12" db="EMBL/GenBank/DDBJ databases">
        <title>New Phytohabitans aurantiacus sp. RD004123 nov., an actinomycete isolated from soil.</title>
        <authorList>
            <person name="Triningsih D.W."/>
            <person name="Harunari E."/>
            <person name="Igarashi Y."/>
        </authorList>
    </citation>
    <scope>NUCLEOTIDE SEQUENCE</scope>
    <source>
        <strain evidence="3">RD004123</strain>
    </source>
</reference>
<dbReference type="Proteomes" id="UP001144280">
    <property type="component" value="Unassembled WGS sequence"/>
</dbReference>
<feature type="coiled-coil region" evidence="1">
    <location>
        <begin position="71"/>
        <end position="105"/>
    </location>
</feature>
<keyword evidence="2" id="KW-0812">Transmembrane</keyword>
<organism evidence="3 4">
    <name type="scientific">Phytohabitans aurantiacus</name>
    <dbReference type="NCBI Taxonomy" id="3016789"/>
    <lineage>
        <taxon>Bacteria</taxon>
        <taxon>Bacillati</taxon>
        <taxon>Actinomycetota</taxon>
        <taxon>Actinomycetes</taxon>
        <taxon>Micromonosporales</taxon>
        <taxon>Micromonosporaceae</taxon>
    </lineage>
</organism>
<keyword evidence="4" id="KW-1185">Reference proteome</keyword>
<name>A0ABQ5R1I6_9ACTN</name>
<keyword evidence="1" id="KW-0175">Coiled coil</keyword>
<evidence type="ECO:0000313" key="3">
    <source>
        <dbReference type="EMBL" id="GLI00669.1"/>
    </source>
</evidence>
<dbReference type="RefSeq" id="WP_281901161.1">
    <property type="nucleotide sequence ID" value="NZ_BSDI01000034.1"/>
</dbReference>
<accession>A0ABQ5R1I6</accession>
<feature type="transmembrane region" description="Helical" evidence="2">
    <location>
        <begin position="21"/>
        <end position="42"/>
    </location>
</feature>
<keyword evidence="2" id="KW-0472">Membrane</keyword>
<gene>
    <name evidence="3" type="ORF">Pa4123_59450</name>
</gene>